<dbReference type="GO" id="GO:0015159">
    <property type="term" value="F:polysaccharide transmembrane transporter activity"/>
    <property type="evidence" value="ECO:0007669"/>
    <property type="project" value="InterPro"/>
</dbReference>
<keyword evidence="1 2" id="KW-0732">Signal</keyword>
<feature type="chain" id="PRO_5015940250" evidence="2">
    <location>
        <begin position="29"/>
        <end position="593"/>
    </location>
</feature>
<dbReference type="InterPro" id="IPR003715">
    <property type="entry name" value="Poly_export_N"/>
</dbReference>
<dbReference type="InterPro" id="IPR019554">
    <property type="entry name" value="Soluble_ligand-bd"/>
</dbReference>
<proteinExistence type="predicted"/>
<keyword evidence="6" id="KW-1185">Reference proteome</keyword>
<accession>A0A2V2A2Y2</accession>
<dbReference type="PANTHER" id="PTHR33619">
    <property type="entry name" value="POLYSACCHARIDE EXPORT PROTEIN GFCE-RELATED"/>
    <property type="match status" value="1"/>
</dbReference>
<dbReference type="InterPro" id="IPR049712">
    <property type="entry name" value="Poly_export"/>
</dbReference>
<organism evidence="5 6">
    <name type="scientific">Psychrobacter immobilis</name>
    <dbReference type="NCBI Taxonomy" id="498"/>
    <lineage>
        <taxon>Bacteria</taxon>
        <taxon>Pseudomonadati</taxon>
        <taxon>Pseudomonadota</taxon>
        <taxon>Gammaproteobacteria</taxon>
        <taxon>Moraxellales</taxon>
        <taxon>Moraxellaceae</taxon>
        <taxon>Psychrobacter</taxon>
    </lineage>
</organism>
<dbReference type="Pfam" id="PF10531">
    <property type="entry name" value="SLBB"/>
    <property type="match status" value="1"/>
</dbReference>
<evidence type="ECO:0000259" key="3">
    <source>
        <dbReference type="Pfam" id="PF02563"/>
    </source>
</evidence>
<comment type="caution">
    <text evidence="5">The sequence shown here is derived from an EMBL/GenBank/DDBJ whole genome shotgun (WGS) entry which is preliminary data.</text>
</comment>
<evidence type="ECO:0000313" key="5">
    <source>
        <dbReference type="EMBL" id="PWK12919.1"/>
    </source>
</evidence>
<sequence length="593" mass="63969">MNMKPRPLVTVIKVLSLAIAASSVSALAAGSYADQISGSSFGSSNNSMSQDQNRNNINVSTQAFAGGVSGQATPQEAVNASSLPSQSVINTTRPYQEINTQDMMFGEQLFRGAFSTTSGSTFNDSYVINPGDNVQVRMWGAYQYAATMTVDPQGNIFLPNIGPVRVSGVQNGSLQNVVKSAVSRIYRSNVGVYASLEQAQPVKVFVTGFVKQPGYYGGLAADSVLSYLDRAGGVDPTRGSYIDIQIKRNGQMLQQVNLYDFLLAGKLQAFSFRDGDVITVAPQKKTFEVGGQVQNEYTFEFDVNDLTIGDVLQVANPAANATNVSITRSAGRAQTAEYYSLAEAQNVPVYNGDQMVVTSDRYAGTIAVQVKGAHTGNGAMVVPYGARLKDIVPQLQPSPLAKLTHLTIYRESVAEQQKRMINESLDRLEELTLATQSTTREEAALRQDDATLVKQFVAKARNVKTTGQIVVVPNSWQDIILQQGDIIEIPAQTSVITVNGQVRAQGALTFNPDYTVGDYVANSGGFSDNADVKEILIIHQNGASEVVNTAYRIQQGDEIMVLPKVKTKRVEIARGLSQIVYQLAIAAKVVLDL</sequence>
<dbReference type="Proteomes" id="UP000245655">
    <property type="component" value="Unassembled WGS sequence"/>
</dbReference>
<gene>
    <name evidence="5" type="ORF">C8D84_10649</name>
</gene>
<dbReference type="RefSeq" id="WP_109590980.1">
    <property type="nucleotide sequence ID" value="NZ_CAJGZY010000007.1"/>
</dbReference>
<evidence type="ECO:0000313" key="6">
    <source>
        <dbReference type="Proteomes" id="UP000245655"/>
    </source>
</evidence>
<evidence type="ECO:0000256" key="2">
    <source>
        <dbReference type="SAM" id="SignalP"/>
    </source>
</evidence>
<dbReference type="Pfam" id="PF02563">
    <property type="entry name" value="Poly_export"/>
    <property type="match status" value="1"/>
</dbReference>
<dbReference type="PANTHER" id="PTHR33619:SF3">
    <property type="entry name" value="POLYSACCHARIDE EXPORT PROTEIN GFCE-RELATED"/>
    <property type="match status" value="1"/>
</dbReference>
<feature type="signal peptide" evidence="2">
    <location>
        <begin position="1"/>
        <end position="28"/>
    </location>
</feature>
<protein>
    <submittedName>
        <fullName evidence="5">Protein involved in polysaccharide export with SLBB domain</fullName>
    </submittedName>
</protein>
<dbReference type="Gene3D" id="3.10.560.10">
    <property type="entry name" value="Outer membrane lipoprotein wza domain like"/>
    <property type="match status" value="3"/>
</dbReference>
<evidence type="ECO:0000256" key="1">
    <source>
        <dbReference type="ARBA" id="ARBA00022729"/>
    </source>
</evidence>
<dbReference type="Gene3D" id="3.30.1950.10">
    <property type="entry name" value="wza like domain"/>
    <property type="match status" value="1"/>
</dbReference>
<evidence type="ECO:0000259" key="4">
    <source>
        <dbReference type="Pfam" id="PF10531"/>
    </source>
</evidence>
<name>A0A2V2A2Y2_PSYIM</name>
<reference evidence="5 6" key="1">
    <citation type="submission" date="2018-05" db="EMBL/GenBank/DDBJ databases">
        <title>Genomic Encyclopedia of Type Strains, Phase IV (KMG-IV): sequencing the most valuable type-strain genomes for metagenomic binning, comparative biology and taxonomic classification.</title>
        <authorList>
            <person name="Goeker M."/>
        </authorList>
    </citation>
    <scope>NUCLEOTIDE SEQUENCE [LARGE SCALE GENOMIC DNA]</scope>
    <source>
        <strain evidence="5 6">DSM 7229</strain>
    </source>
</reference>
<dbReference type="AlphaFoldDB" id="A0A2V2A2Y2"/>
<dbReference type="GeneID" id="60255113"/>
<feature type="domain" description="Polysaccharide export protein N-terminal" evidence="3">
    <location>
        <begin position="123"/>
        <end position="192"/>
    </location>
</feature>
<feature type="domain" description="Soluble ligand binding" evidence="4">
    <location>
        <begin position="495"/>
        <end position="547"/>
    </location>
</feature>
<dbReference type="EMBL" id="QGGM01000006">
    <property type="protein sequence ID" value="PWK12919.1"/>
    <property type="molecule type" value="Genomic_DNA"/>
</dbReference>